<dbReference type="Proteomes" id="UP000198287">
    <property type="component" value="Unassembled WGS sequence"/>
</dbReference>
<accession>A0A226CXZ4</accession>
<evidence type="ECO:0000313" key="1">
    <source>
        <dbReference type="EMBL" id="OXA38192.1"/>
    </source>
</evidence>
<protein>
    <submittedName>
        <fullName evidence="1">Uncharacterized protein</fullName>
    </submittedName>
</protein>
<dbReference type="AlphaFoldDB" id="A0A226CXZ4"/>
<sequence>MYPTDSQGSEEGRIAAVQRHQTRYKAASTATRNAARLKRLAELNEKAERLGIRDGCPLGSTTASEEGQAVLPPPVSDTMMIMLFELDGLFGCISGTTIQIIRDGQREKLQ</sequence>
<dbReference type="OrthoDB" id="6499484at2759"/>
<comment type="caution">
    <text evidence="1">The sequence shown here is derived from an EMBL/GenBank/DDBJ whole genome shotgun (WGS) entry which is preliminary data.</text>
</comment>
<proteinExistence type="predicted"/>
<evidence type="ECO:0000313" key="2">
    <source>
        <dbReference type="Proteomes" id="UP000198287"/>
    </source>
</evidence>
<dbReference type="EMBL" id="LNIX01000047">
    <property type="protein sequence ID" value="OXA38192.1"/>
    <property type="molecule type" value="Genomic_DNA"/>
</dbReference>
<reference evidence="1 2" key="1">
    <citation type="submission" date="2015-12" db="EMBL/GenBank/DDBJ databases">
        <title>The genome of Folsomia candida.</title>
        <authorList>
            <person name="Faddeeva A."/>
            <person name="Derks M.F."/>
            <person name="Anvar Y."/>
            <person name="Smit S."/>
            <person name="Van Straalen N."/>
            <person name="Roelofs D."/>
        </authorList>
    </citation>
    <scope>NUCLEOTIDE SEQUENCE [LARGE SCALE GENOMIC DNA]</scope>
    <source>
        <strain evidence="1 2">VU population</strain>
        <tissue evidence="1">Whole body</tissue>
    </source>
</reference>
<name>A0A226CXZ4_FOLCA</name>
<gene>
    <name evidence="1" type="ORF">Fcan01_27021</name>
</gene>
<keyword evidence="2" id="KW-1185">Reference proteome</keyword>
<organism evidence="1 2">
    <name type="scientific">Folsomia candida</name>
    <name type="common">Springtail</name>
    <dbReference type="NCBI Taxonomy" id="158441"/>
    <lineage>
        <taxon>Eukaryota</taxon>
        <taxon>Metazoa</taxon>
        <taxon>Ecdysozoa</taxon>
        <taxon>Arthropoda</taxon>
        <taxon>Hexapoda</taxon>
        <taxon>Collembola</taxon>
        <taxon>Entomobryomorpha</taxon>
        <taxon>Isotomoidea</taxon>
        <taxon>Isotomidae</taxon>
        <taxon>Proisotominae</taxon>
        <taxon>Folsomia</taxon>
    </lineage>
</organism>